<dbReference type="Pfam" id="PF03807">
    <property type="entry name" value="F420_oxidored"/>
    <property type="match status" value="1"/>
</dbReference>
<evidence type="ECO:0000256" key="2">
    <source>
        <dbReference type="ARBA" id="ARBA00023002"/>
    </source>
</evidence>
<dbReference type="SUPFAM" id="SSF48179">
    <property type="entry name" value="6-phosphogluconate dehydrogenase C-terminal domain-like"/>
    <property type="match status" value="1"/>
</dbReference>
<gene>
    <name evidence="5" type="ORF">ADINL_0821</name>
</gene>
<accession>A0A063Y3G3</accession>
<evidence type="ECO:0000256" key="1">
    <source>
        <dbReference type="ARBA" id="ARBA00005525"/>
    </source>
</evidence>
<evidence type="ECO:0000259" key="4">
    <source>
        <dbReference type="Pfam" id="PF14748"/>
    </source>
</evidence>
<dbReference type="InterPro" id="IPR029036">
    <property type="entry name" value="P5CR_dimer"/>
</dbReference>
<dbReference type="SUPFAM" id="SSF51735">
    <property type="entry name" value="NAD(P)-binding Rossmann-fold domains"/>
    <property type="match status" value="1"/>
</dbReference>
<reference evidence="5 6" key="1">
    <citation type="journal article" date="2005" name="Int. J. Syst. Evol. Microbiol.">
        <title>Nitrincola lacisaponensis gen. nov., sp. nov., a novel alkaliphilic bacterium isolated from an alkaline, saline lake.</title>
        <authorList>
            <person name="Dimitriu P.A."/>
            <person name="Shukla S.K."/>
            <person name="Conradt J."/>
            <person name="Marquez M.C."/>
            <person name="Ventosa A."/>
            <person name="Maglia A."/>
            <person name="Peyton B.M."/>
            <person name="Pinkart H.C."/>
            <person name="Mormile M.R."/>
        </authorList>
    </citation>
    <scope>NUCLEOTIDE SEQUENCE [LARGE SCALE GENOMIC DNA]</scope>
    <source>
        <strain evidence="5 6">4CA</strain>
    </source>
</reference>
<dbReference type="PANTHER" id="PTHR11645:SF13">
    <property type="entry name" value="PYRROLINE-5-CARBOXYLATE REDUCTASE CATALYTIC N-TERMINAL DOMAIN-CONTAINING PROTEIN"/>
    <property type="match status" value="1"/>
</dbReference>
<comment type="caution">
    <text evidence="5">The sequence shown here is derived from an EMBL/GenBank/DDBJ whole genome shotgun (WGS) entry which is preliminary data.</text>
</comment>
<dbReference type="InterPro" id="IPR008927">
    <property type="entry name" value="6-PGluconate_DH-like_C_sf"/>
</dbReference>
<dbReference type="GO" id="GO:0055129">
    <property type="term" value="P:L-proline biosynthetic process"/>
    <property type="evidence" value="ECO:0007669"/>
    <property type="project" value="TreeGrafter"/>
</dbReference>
<keyword evidence="6" id="KW-1185">Reference proteome</keyword>
<organism evidence="5 6">
    <name type="scientific">Nitrincola lacisaponensis</name>
    <dbReference type="NCBI Taxonomy" id="267850"/>
    <lineage>
        <taxon>Bacteria</taxon>
        <taxon>Pseudomonadati</taxon>
        <taxon>Pseudomonadota</taxon>
        <taxon>Gammaproteobacteria</taxon>
        <taxon>Oceanospirillales</taxon>
        <taxon>Oceanospirillaceae</taxon>
        <taxon>Nitrincola</taxon>
    </lineage>
</organism>
<dbReference type="Gene3D" id="1.10.3730.10">
    <property type="entry name" value="ProC C-terminal domain-like"/>
    <property type="match status" value="1"/>
</dbReference>
<dbReference type="InterPro" id="IPR036291">
    <property type="entry name" value="NAD(P)-bd_dom_sf"/>
</dbReference>
<evidence type="ECO:0000259" key="3">
    <source>
        <dbReference type="Pfam" id="PF03807"/>
    </source>
</evidence>
<dbReference type="AlphaFoldDB" id="A0A063Y3G3"/>
<dbReference type="EMBL" id="JMSZ01000016">
    <property type="protein sequence ID" value="KDE40229.1"/>
    <property type="molecule type" value="Genomic_DNA"/>
</dbReference>
<comment type="similarity">
    <text evidence="1">Belongs to the pyrroline-5-carboxylate reductase family.</text>
</comment>
<dbReference type="Gene3D" id="3.40.50.720">
    <property type="entry name" value="NAD(P)-binding Rossmann-like Domain"/>
    <property type="match status" value="1"/>
</dbReference>
<dbReference type="RefSeq" id="WP_051632545.1">
    <property type="nucleotide sequence ID" value="NZ_JBKBNO010000001.1"/>
</dbReference>
<sequence length="256" mass="27585">MKIGVLGVGALTEALIRGVQQSAAPFEWVLSPRSAERVAGLRQLPGVRVAPDNTSVVAECQTLIIGVRPEQLGTLLATVQLRAEHHLISLVAGVKQSELADRCYPAQVTRMMASIAVAYPGASVFFYPQQSALSIPFQQAGYGVQSFATEQAFEASMLSVCVNAWWLEQIQALADTLVAQTGMQLQEAVSLLAAAQQESAVLLQQHPDRTPAALAREIGTPGTYTARGLDYLKAQQAEQPWVEILNQLLGELKPRP</sequence>
<dbReference type="STRING" id="267850.ADINL_0821"/>
<feature type="domain" description="Pyrroline-5-carboxylate reductase catalytic N-terminal" evidence="3">
    <location>
        <begin position="2"/>
        <end position="93"/>
    </location>
</feature>
<protein>
    <submittedName>
        <fullName evidence="5">Putative pyrroline-5-carboxylate reductase</fullName>
    </submittedName>
</protein>
<dbReference type="PANTHER" id="PTHR11645">
    <property type="entry name" value="PYRROLINE-5-CARBOXYLATE REDUCTASE"/>
    <property type="match status" value="1"/>
</dbReference>
<dbReference type="InterPro" id="IPR028939">
    <property type="entry name" value="P5C_Rdtase_cat_N"/>
</dbReference>
<dbReference type="OrthoDB" id="8418678at2"/>
<feature type="domain" description="Pyrroline-5-carboxylate reductase dimerisation" evidence="4">
    <location>
        <begin position="155"/>
        <end position="239"/>
    </location>
</feature>
<evidence type="ECO:0000313" key="5">
    <source>
        <dbReference type="EMBL" id="KDE40229.1"/>
    </source>
</evidence>
<evidence type="ECO:0000313" key="6">
    <source>
        <dbReference type="Proteomes" id="UP000027318"/>
    </source>
</evidence>
<dbReference type="Pfam" id="PF14748">
    <property type="entry name" value="P5CR_dimer"/>
    <property type="match status" value="1"/>
</dbReference>
<dbReference type="GO" id="GO:0004735">
    <property type="term" value="F:pyrroline-5-carboxylate reductase activity"/>
    <property type="evidence" value="ECO:0007669"/>
    <property type="project" value="TreeGrafter"/>
</dbReference>
<proteinExistence type="inferred from homology"/>
<name>A0A063Y3G3_9GAMM</name>
<keyword evidence="2" id="KW-0560">Oxidoreductase</keyword>
<dbReference type="Proteomes" id="UP000027318">
    <property type="component" value="Unassembled WGS sequence"/>
</dbReference>